<reference evidence="1 2" key="1">
    <citation type="submission" date="2019-03" db="EMBL/GenBank/DDBJ databases">
        <title>Single cell metagenomics reveals metabolic interactions within the superorganism composed of flagellate Streblomastix strix and complex community of Bacteroidetes bacteria on its surface.</title>
        <authorList>
            <person name="Treitli S.C."/>
            <person name="Kolisko M."/>
            <person name="Husnik F."/>
            <person name="Keeling P."/>
            <person name="Hampl V."/>
        </authorList>
    </citation>
    <scope>NUCLEOTIDE SEQUENCE [LARGE SCALE GENOMIC DNA]</scope>
    <source>
        <strain evidence="1">ST1C</strain>
    </source>
</reference>
<gene>
    <name evidence="1" type="ORF">EZS28_012548</name>
</gene>
<accession>A0A5J4WB94</accession>
<proteinExistence type="predicted"/>
<organism evidence="1 2">
    <name type="scientific">Streblomastix strix</name>
    <dbReference type="NCBI Taxonomy" id="222440"/>
    <lineage>
        <taxon>Eukaryota</taxon>
        <taxon>Metamonada</taxon>
        <taxon>Preaxostyla</taxon>
        <taxon>Oxymonadida</taxon>
        <taxon>Streblomastigidae</taxon>
        <taxon>Streblomastix</taxon>
    </lineage>
</organism>
<dbReference type="Proteomes" id="UP000324800">
    <property type="component" value="Unassembled WGS sequence"/>
</dbReference>
<evidence type="ECO:0000313" key="1">
    <source>
        <dbReference type="EMBL" id="KAA6391926.1"/>
    </source>
</evidence>
<dbReference type="AlphaFoldDB" id="A0A5J4WB94"/>
<comment type="caution">
    <text evidence="1">The sequence shown here is derived from an EMBL/GenBank/DDBJ whole genome shotgun (WGS) entry which is preliminary data.</text>
</comment>
<protein>
    <submittedName>
        <fullName evidence="1">Uncharacterized protein</fullName>
    </submittedName>
</protein>
<name>A0A5J4WB94_9EUKA</name>
<dbReference type="EMBL" id="SNRW01002716">
    <property type="protein sequence ID" value="KAA6391926.1"/>
    <property type="molecule type" value="Genomic_DNA"/>
</dbReference>
<evidence type="ECO:0000313" key="2">
    <source>
        <dbReference type="Proteomes" id="UP000324800"/>
    </source>
</evidence>
<sequence length="146" mass="16707">MNTIDCSAVQETSDLIQQPESADYCFVKAKQMNINYTFCYNGQILSQKLVTVVCDAVPGAEKFIAIPQIQLFLQQLQQKAGLHVEECIRAIVLLQRFIVKQPTKKVQVLKVKISFLKIIDFETWVEFDNYSLSKIVPQINETVLIH</sequence>